<dbReference type="AlphaFoldDB" id="A0A1G8S7V5"/>
<sequence length="96" mass="10378">MKPMACALFLLTVLPASAAQAACFVEYKAKQDNPLRLHYGISTLPGAACPPANAAAAQMEIRLDRNGWTLLNVVHLSAEEPSAEKKANAGDFYLRY</sequence>
<dbReference type="OrthoDB" id="7745874at2"/>
<protein>
    <submittedName>
        <fullName evidence="2">Uncharacterized protein</fullName>
    </submittedName>
</protein>
<feature type="chain" id="PRO_5011489731" evidence="1">
    <location>
        <begin position="19"/>
        <end position="96"/>
    </location>
</feature>
<accession>A0A1G8S7V5</accession>
<evidence type="ECO:0000313" key="3">
    <source>
        <dbReference type="Proteomes" id="UP000199093"/>
    </source>
</evidence>
<name>A0A1G8S7V5_9RHOB</name>
<dbReference type="RefSeq" id="WP_089850625.1">
    <property type="nucleotide sequence ID" value="NZ_FNEJ01000023.1"/>
</dbReference>
<evidence type="ECO:0000313" key="2">
    <source>
        <dbReference type="EMBL" id="SDJ25302.1"/>
    </source>
</evidence>
<keyword evidence="3" id="KW-1185">Reference proteome</keyword>
<keyword evidence="1" id="KW-0732">Signal</keyword>
<reference evidence="2 3" key="1">
    <citation type="submission" date="2016-10" db="EMBL/GenBank/DDBJ databases">
        <authorList>
            <person name="de Groot N.N."/>
        </authorList>
    </citation>
    <scope>NUCLEOTIDE SEQUENCE [LARGE SCALE GENOMIC DNA]</scope>
    <source>
        <strain evidence="2 3">DSM 26424</strain>
    </source>
</reference>
<gene>
    <name evidence="2" type="ORF">SAMN04487993_102342</name>
</gene>
<feature type="signal peptide" evidence="1">
    <location>
        <begin position="1"/>
        <end position="18"/>
    </location>
</feature>
<proteinExistence type="predicted"/>
<dbReference type="STRING" id="555512.SAMN04487993_102342"/>
<organism evidence="2 3">
    <name type="scientific">Salipiger marinus</name>
    <dbReference type="NCBI Taxonomy" id="555512"/>
    <lineage>
        <taxon>Bacteria</taxon>
        <taxon>Pseudomonadati</taxon>
        <taxon>Pseudomonadota</taxon>
        <taxon>Alphaproteobacteria</taxon>
        <taxon>Rhodobacterales</taxon>
        <taxon>Roseobacteraceae</taxon>
        <taxon>Salipiger</taxon>
    </lineage>
</organism>
<dbReference type="EMBL" id="FNEJ01000023">
    <property type="protein sequence ID" value="SDJ25302.1"/>
    <property type="molecule type" value="Genomic_DNA"/>
</dbReference>
<evidence type="ECO:0000256" key="1">
    <source>
        <dbReference type="SAM" id="SignalP"/>
    </source>
</evidence>
<dbReference type="Proteomes" id="UP000199093">
    <property type="component" value="Unassembled WGS sequence"/>
</dbReference>